<feature type="region of interest" description="Disordered" evidence="1">
    <location>
        <begin position="181"/>
        <end position="249"/>
    </location>
</feature>
<gene>
    <name evidence="2" type="ORF">DXG03_009548</name>
</gene>
<name>A0A9P7G6L4_9AGAR</name>
<organism evidence="2 3">
    <name type="scientific">Asterophora parasitica</name>
    <dbReference type="NCBI Taxonomy" id="117018"/>
    <lineage>
        <taxon>Eukaryota</taxon>
        <taxon>Fungi</taxon>
        <taxon>Dikarya</taxon>
        <taxon>Basidiomycota</taxon>
        <taxon>Agaricomycotina</taxon>
        <taxon>Agaricomycetes</taxon>
        <taxon>Agaricomycetidae</taxon>
        <taxon>Agaricales</taxon>
        <taxon>Tricholomatineae</taxon>
        <taxon>Lyophyllaceae</taxon>
        <taxon>Asterophora</taxon>
    </lineage>
</organism>
<evidence type="ECO:0000256" key="1">
    <source>
        <dbReference type="SAM" id="MobiDB-lite"/>
    </source>
</evidence>
<feature type="compositionally biased region" description="Polar residues" evidence="1">
    <location>
        <begin position="185"/>
        <end position="208"/>
    </location>
</feature>
<protein>
    <submittedName>
        <fullName evidence="2">Uncharacterized protein</fullName>
    </submittedName>
</protein>
<dbReference type="Proteomes" id="UP000775547">
    <property type="component" value="Unassembled WGS sequence"/>
</dbReference>
<evidence type="ECO:0000313" key="3">
    <source>
        <dbReference type="Proteomes" id="UP000775547"/>
    </source>
</evidence>
<keyword evidence="3" id="KW-1185">Reference proteome</keyword>
<dbReference type="EMBL" id="JABCKV010000092">
    <property type="protein sequence ID" value="KAG5643864.1"/>
    <property type="molecule type" value="Genomic_DNA"/>
</dbReference>
<comment type="caution">
    <text evidence="2">The sequence shown here is derived from an EMBL/GenBank/DDBJ whole genome shotgun (WGS) entry which is preliminary data.</text>
</comment>
<sequence length="266" mass="29251">MDTGSAASPPVSTFIMKYSQATLIACVSGATLASGFPLGQSTSQPSVERRGVDVGLKNPKRVPSKTPNTLGVPGKSYHEIYAASVRRPIPNGFIDSKVSRPLPRDLQRLTTGRDLDNQLLSGRAFDNEIFVRALNEELVERGVMSDGMDLARLGRSLIEERDFDEEMYARELEEELVAHGKDDNATSGSSHNKPSGQSNTYPGHSQFSARKPRGSTHQALGLPQSFDPSKSNWHQPYRPAGGDHAKRDFGLYDDLDMRDFDLDMLD</sequence>
<accession>A0A9P7G6L4</accession>
<reference evidence="2" key="1">
    <citation type="submission" date="2020-07" db="EMBL/GenBank/DDBJ databases">
        <authorList>
            <person name="Nieuwenhuis M."/>
            <person name="Van De Peppel L.J.J."/>
        </authorList>
    </citation>
    <scope>NUCLEOTIDE SEQUENCE</scope>
    <source>
        <strain evidence="2">AP01</strain>
        <tissue evidence="2">Mycelium</tissue>
    </source>
</reference>
<evidence type="ECO:0000313" key="2">
    <source>
        <dbReference type="EMBL" id="KAG5643864.1"/>
    </source>
</evidence>
<reference evidence="2" key="2">
    <citation type="submission" date="2021-10" db="EMBL/GenBank/DDBJ databases">
        <title>Phylogenomics reveals ancestral predisposition of the termite-cultivated fungus Termitomyces towards a domesticated lifestyle.</title>
        <authorList>
            <person name="Auxier B."/>
            <person name="Grum-Grzhimaylo A."/>
            <person name="Cardenas M.E."/>
            <person name="Lodge J.D."/>
            <person name="Laessoe T."/>
            <person name="Pedersen O."/>
            <person name="Smith M.E."/>
            <person name="Kuyper T.W."/>
            <person name="Franco-Molano E.A."/>
            <person name="Baroni T.J."/>
            <person name="Aanen D.K."/>
        </authorList>
    </citation>
    <scope>NUCLEOTIDE SEQUENCE</scope>
    <source>
        <strain evidence="2">AP01</strain>
        <tissue evidence="2">Mycelium</tissue>
    </source>
</reference>
<dbReference type="AlphaFoldDB" id="A0A9P7G6L4"/>
<proteinExistence type="predicted"/>